<keyword evidence="1" id="KW-0812">Transmembrane</keyword>
<keyword evidence="1" id="KW-1133">Transmembrane helix</keyword>
<evidence type="ECO:0000313" key="2">
    <source>
        <dbReference type="EMBL" id="EUD64267.1"/>
    </source>
</evidence>
<organism evidence="2 3">
    <name type="scientific">Plasmodium inui San Antonio 1</name>
    <dbReference type="NCBI Taxonomy" id="1237626"/>
    <lineage>
        <taxon>Eukaryota</taxon>
        <taxon>Sar</taxon>
        <taxon>Alveolata</taxon>
        <taxon>Apicomplexa</taxon>
        <taxon>Aconoidasida</taxon>
        <taxon>Haemosporida</taxon>
        <taxon>Plasmodiidae</taxon>
        <taxon>Plasmodium</taxon>
        <taxon>Plasmodium (Plasmodium)</taxon>
    </lineage>
</organism>
<protein>
    <recommendedName>
        <fullName evidence="4">Variable surface protein</fullName>
    </recommendedName>
</protein>
<evidence type="ECO:0000313" key="3">
    <source>
        <dbReference type="Proteomes" id="UP000030640"/>
    </source>
</evidence>
<accession>W6ZTN4</accession>
<dbReference type="GeneID" id="20040628"/>
<dbReference type="RefSeq" id="XP_008819147.1">
    <property type="nucleotide sequence ID" value="XM_008820925.1"/>
</dbReference>
<keyword evidence="3" id="KW-1185">Reference proteome</keyword>
<gene>
    <name evidence="2" type="ORF">C922_05354</name>
</gene>
<feature type="transmembrane region" description="Helical" evidence="1">
    <location>
        <begin position="304"/>
        <end position="322"/>
    </location>
</feature>
<dbReference type="VEuPathDB" id="PlasmoDB:C922_05354"/>
<dbReference type="Proteomes" id="UP000030640">
    <property type="component" value="Unassembled WGS sequence"/>
</dbReference>
<dbReference type="AlphaFoldDB" id="W6ZTN4"/>
<dbReference type="InterPro" id="IPR008780">
    <property type="entry name" value="Plasmodium_Vir"/>
</dbReference>
<reference evidence="2 3" key="1">
    <citation type="submission" date="2013-02" db="EMBL/GenBank/DDBJ databases">
        <title>The Genome Sequence of Plasmodium inui San Antonio 1.</title>
        <authorList>
            <consortium name="The Broad Institute Genome Sequencing Platform"/>
            <consortium name="The Broad Institute Genome Sequencing Center for Infectious Disease"/>
            <person name="Neafsey D."/>
            <person name="Cheeseman I."/>
            <person name="Volkman S."/>
            <person name="Adams J."/>
            <person name="Walker B."/>
            <person name="Young S.K."/>
            <person name="Zeng Q."/>
            <person name="Gargeya S."/>
            <person name="Fitzgerald M."/>
            <person name="Haas B."/>
            <person name="Abouelleil A."/>
            <person name="Alvarado L."/>
            <person name="Arachchi H.M."/>
            <person name="Berlin A.M."/>
            <person name="Chapman S.B."/>
            <person name="Dewar J."/>
            <person name="Goldberg J."/>
            <person name="Griggs A."/>
            <person name="Gujja S."/>
            <person name="Hansen M."/>
            <person name="Howarth C."/>
            <person name="Imamovic A."/>
            <person name="Larimer J."/>
            <person name="McCowan C."/>
            <person name="Murphy C."/>
            <person name="Neiman D."/>
            <person name="Pearson M."/>
            <person name="Priest M."/>
            <person name="Roberts A."/>
            <person name="Saif S."/>
            <person name="Shea T."/>
            <person name="Sisk P."/>
            <person name="Sykes S."/>
            <person name="Wortman J."/>
            <person name="Nusbaum C."/>
            <person name="Birren B."/>
        </authorList>
    </citation>
    <scope>NUCLEOTIDE SEQUENCE [LARGE SCALE GENOMIC DNA]</scope>
    <source>
        <strain evidence="2 3">San Antonio 1</strain>
    </source>
</reference>
<dbReference type="OrthoDB" id="381125at2759"/>
<sequence length="324" mass="38492">MNEFPNYHQLEELPSYEFYQKLINDHNLNDVNNFCSDGLNTYAKDEWLHKLCRQLIKIVELVPDNDSFHKTLFRDNFLEYLTQVKNFFDYIENYNFIKDEIKKSIYYECQTYFDYLKERIPLFFSFEALCKDLDSNSCTDYIQDYLLYDPRNVFTKYELLKLYLQASLYPCYNKVIHVFNEFKKSNTEFIARYNHYVEAFSNKPAQQGVMLAQIDEVKHAYTVENPKGPTVTVVIDSEQLPEIRSELHSGDGISSSSMNEHRFPLIKIAFSTILSVLLVSMLIRALWKVKTKTLLTVIDIFNKYHITASFYILLNFILFYLISR</sequence>
<proteinExistence type="predicted"/>
<dbReference type="Pfam" id="PF05795">
    <property type="entry name" value="Plasmodium_Vir"/>
    <property type="match status" value="2"/>
</dbReference>
<dbReference type="EMBL" id="KI965518">
    <property type="protein sequence ID" value="EUD64267.1"/>
    <property type="molecule type" value="Genomic_DNA"/>
</dbReference>
<evidence type="ECO:0000256" key="1">
    <source>
        <dbReference type="SAM" id="Phobius"/>
    </source>
</evidence>
<keyword evidence="1" id="KW-0472">Membrane</keyword>
<evidence type="ECO:0008006" key="4">
    <source>
        <dbReference type="Google" id="ProtNLM"/>
    </source>
</evidence>
<feature type="transmembrane region" description="Helical" evidence="1">
    <location>
        <begin position="263"/>
        <end position="283"/>
    </location>
</feature>
<name>W6ZTN4_9APIC</name>